<evidence type="ECO:0000256" key="1">
    <source>
        <dbReference type="ARBA" id="ARBA00008705"/>
    </source>
</evidence>
<dbReference type="InterPro" id="IPR002337">
    <property type="entry name" value="Hemoglobin_b"/>
</dbReference>
<dbReference type="SUPFAM" id="SSF46458">
    <property type="entry name" value="Globin-like"/>
    <property type="match status" value="1"/>
</dbReference>
<dbReference type="Gene3D" id="1.10.490.10">
    <property type="entry name" value="Globins"/>
    <property type="match status" value="1"/>
</dbReference>
<dbReference type="PANTHER" id="PTHR11442">
    <property type="entry name" value="HEMOGLOBIN FAMILY MEMBER"/>
    <property type="match status" value="1"/>
</dbReference>
<evidence type="ECO:0000256" key="8">
    <source>
        <dbReference type="RuleBase" id="RU000356"/>
    </source>
</evidence>
<feature type="region of interest" description="Disordered" evidence="9">
    <location>
        <begin position="180"/>
        <end position="203"/>
    </location>
</feature>
<keyword evidence="6" id="KW-0408">Iron</keyword>
<dbReference type="PROSITE" id="PS01033">
    <property type="entry name" value="GLOBIN"/>
    <property type="match status" value="1"/>
</dbReference>
<sequence>MVNLTAKERQLITGTWSKICAKTLGKQALGSMLYTYPWTQRYFSSFGNLSSIEAIFHNAAVATHGEKVLTSIGEAIKHMDDIKGYYAQLSKYHSETLHVDPYNFKRFCSCTIISMAQTLQEDRYRKRRNQVRCYTCGWYGHTSHTCDWGRNEDFTDVYVTSFPCEVNICEEKSCGTRMVSEHSGTPNKSKRLGLGMRRPSGRGSVRAVSEEAFPCVSPPKVRENKNGEKGQARTLPIQAGGECREVVLGPCTYPPPAAVPCRGAGTETLCCELLPSNKVNSKLRAAGSCKAAWERKSVGGEKKPQNSRSCTWAQREEQHKKKLAFGTGWYREGRPCTWRDRDPVRSPDWRNKHLQGNPI</sequence>
<dbReference type="Ensembl" id="ENSXETT00000122759">
    <property type="protein sequence ID" value="ENSXETP00000111511"/>
    <property type="gene ID" value="ENSXETG00000025667"/>
</dbReference>
<dbReference type="Pfam" id="PF00042">
    <property type="entry name" value="Globin"/>
    <property type="match status" value="1"/>
</dbReference>
<dbReference type="InterPro" id="IPR012292">
    <property type="entry name" value="Globin/Proto"/>
</dbReference>
<evidence type="ECO:0000256" key="9">
    <source>
        <dbReference type="SAM" id="MobiDB-lite"/>
    </source>
</evidence>
<evidence type="ECO:0000256" key="4">
    <source>
        <dbReference type="ARBA" id="ARBA00022621"/>
    </source>
</evidence>
<dbReference type="InterPro" id="IPR000971">
    <property type="entry name" value="Globin"/>
</dbReference>
<dbReference type="PRINTS" id="PR00814">
    <property type="entry name" value="BETAHAEM"/>
</dbReference>
<feature type="domain" description="Globin" evidence="10">
    <location>
        <begin position="3"/>
        <end position="125"/>
    </location>
</feature>
<evidence type="ECO:0000256" key="2">
    <source>
        <dbReference type="ARBA" id="ARBA00022448"/>
    </source>
</evidence>
<dbReference type="Bgee" id="ENSXETG00000025667">
    <property type="expression patterns" value="Expressed in liver and 14 other cell types or tissues"/>
</dbReference>
<dbReference type="GO" id="GO:0005833">
    <property type="term" value="C:hemoglobin complex"/>
    <property type="evidence" value="ECO:0007669"/>
    <property type="project" value="InterPro"/>
</dbReference>
<evidence type="ECO:0000256" key="3">
    <source>
        <dbReference type="ARBA" id="ARBA00022617"/>
    </source>
</evidence>
<dbReference type="InterPro" id="IPR009050">
    <property type="entry name" value="Globin-like_sf"/>
</dbReference>
<name>A0A803JU60_XENTR</name>
<proteinExistence type="inferred from homology"/>
<evidence type="ECO:0000313" key="12">
    <source>
        <dbReference type="Ensembl" id="ENSXETP00000111511"/>
    </source>
</evidence>
<organism evidence="12">
    <name type="scientific">Xenopus tropicalis</name>
    <name type="common">Western clawed frog</name>
    <name type="synonym">Silurana tropicalis</name>
    <dbReference type="NCBI Taxonomy" id="8364"/>
    <lineage>
        <taxon>Eukaryota</taxon>
        <taxon>Metazoa</taxon>
        <taxon>Chordata</taxon>
        <taxon>Craniata</taxon>
        <taxon>Vertebrata</taxon>
        <taxon>Euteleostomi</taxon>
        <taxon>Amphibia</taxon>
        <taxon>Batrachia</taxon>
        <taxon>Anura</taxon>
        <taxon>Pipoidea</taxon>
        <taxon>Pipidae</taxon>
        <taxon>Xenopodinae</taxon>
        <taxon>Xenopus</taxon>
        <taxon>Silurana</taxon>
    </lineage>
</organism>
<comment type="similarity">
    <text evidence="1 8">Belongs to the globin family.</text>
</comment>
<keyword evidence="4 8" id="KW-0561">Oxygen transport</keyword>
<dbReference type="GeneTree" id="ENSGT00940000157809"/>
<evidence type="ECO:0000256" key="6">
    <source>
        <dbReference type="ARBA" id="ARBA00023004"/>
    </source>
</evidence>
<dbReference type="GO" id="GO:0005344">
    <property type="term" value="F:oxygen carrier activity"/>
    <property type="evidence" value="ECO:0007669"/>
    <property type="project" value="UniProtKB-KW"/>
</dbReference>
<reference evidence="12" key="2">
    <citation type="submission" date="2021-03" db="UniProtKB">
        <authorList>
            <consortium name="Ensembl"/>
        </authorList>
    </citation>
    <scope>IDENTIFICATION</scope>
</reference>
<dbReference type="GO" id="GO:0008270">
    <property type="term" value="F:zinc ion binding"/>
    <property type="evidence" value="ECO:0007669"/>
    <property type="project" value="UniProtKB-KW"/>
</dbReference>
<keyword evidence="7" id="KW-0863">Zinc-finger</keyword>
<dbReference type="InterPro" id="IPR001878">
    <property type="entry name" value="Znf_CCHC"/>
</dbReference>
<dbReference type="PANTHER" id="PTHR11442:SF100">
    <property type="entry name" value="HEMOGLOBIN SUBUNIT BETA-1"/>
    <property type="match status" value="1"/>
</dbReference>
<gene>
    <name evidence="12" type="primary">hbg1</name>
</gene>
<evidence type="ECO:0000256" key="7">
    <source>
        <dbReference type="PROSITE-ProRule" id="PRU00047"/>
    </source>
</evidence>
<protein>
    <submittedName>
        <fullName evidence="12">Hemoglobin subunit gamma 1</fullName>
    </submittedName>
</protein>
<accession>A0A803JU60</accession>
<keyword evidence="2 8" id="KW-0813">Transport</keyword>
<dbReference type="PROSITE" id="PS50158">
    <property type="entry name" value="ZF_CCHC"/>
    <property type="match status" value="1"/>
</dbReference>
<dbReference type="AlphaFoldDB" id="A0A803JU60"/>
<keyword evidence="3 8" id="KW-0349">Heme</keyword>
<evidence type="ECO:0000259" key="10">
    <source>
        <dbReference type="PROSITE" id="PS01033"/>
    </source>
</evidence>
<dbReference type="Xenbase" id="XB-GENE-5912896">
    <property type="gene designation" value="hbg1"/>
</dbReference>
<dbReference type="InterPro" id="IPR050056">
    <property type="entry name" value="Hemoglobin_oxygen_transport"/>
</dbReference>
<feature type="domain" description="CCHC-type" evidence="11">
    <location>
        <begin position="132"/>
        <end position="146"/>
    </location>
</feature>
<dbReference type="GO" id="GO:0020037">
    <property type="term" value="F:heme binding"/>
    <property type="evidence" value="ECO:0007669"/>
    <property type="project" value="InterPro"/>
</dbReference>
<evidence type="ECO:0000259" key="11">
    <source>
        <dbReference type="PROSITE" id="PS50158"/>
    </source>
</evidence>
<keyword evidence="7" id="KW-0862">Zinc</keyword>
<reference evidence="12" key="1">
    <citation type="journal article" date="2010" name="Science">
        <title>The genome of the Western clawed frog Xenopus tropicalis.</title>
        <authorList>
            <person name="Hellsten U."/>
            <person name="Harland R.M."/>
            <person name="Gilchrist M.J."/>
            <person name="Hendrix D."/>
            <person name="Jurka J."/>
            <person name="Kapitonov V."/>
            <person name="Ovcharenko I."/>
            <person name="Putnam N.H."/>
            <person name="Shu S."/>
            <person name="Taher L."/>
            <person name="Blitz I.L."/>
            <person name="Blumberg B."/>
            <person name="Dichmann D.S."/>
            <person name="Dubchak I."/>
            <person name="Amaya E."/>
            <person name="Detter J.C."/>
            <person name="Fletcher R."/>
            <person name="Gerhard D.S."/>
            <person name="Goodstein D."/>
            <person name="Graves T."/>
            <person name="Grigoriev I.V."/>
            <person name="Grimwood J."/>
            <person name="Kawashima T."/>
            <person name="Lindquist E."/>
            <person name="Lucas S.M."/>
            <person name="Mead P.E."/>
            <person name="Mitros T."/>
            <person name="Ogino H."/>
            <person name="Ohta Y."/>
            <person name="Poliakov A.V."/>
            <person name="Pollet N."/>
            <person name="Robert J."/>
            <person name="Salamov A."/>
            <person name="Sater A.K."/>
            <person name="Schmutz J."/>
            <person name="Terry A."/>
            <person name="Vize P.D."/>
            <person name="Warren W.C."/>
            <person name="Wells D."/>
            <person name="Wills A."/>
            <person name="Wilson R.K."/>
            <person name="Zimmerman L.B."/>
            <person name="Zorn A.M."/>
            <person name="Grainger R."/>
            <person name="Grammer T."/>
            <person name="Khokha M.K."/>
            <person name="Richardson P.M."/>
            <person name="Rokhsar D.S."/>
        </authorList>
    </citation>
    <scope>NUCLEOTIDE SEQUENCE [LARGE SCALE GENOMIC DNA]</scope>
    <source>
        <strain evidence="12">Nigerian</strain>
    </source>
</reference>
<dbReference type="CDD" id="cd08925">
    <property type="entry name" value="Hb-beta-like"/>
    <property type="match status" value="1"/>
</dbReference>
<dbReference type="GO" id="GO:0019825">
    <property type="term" value="F:oxygen binding"/>
    <property type="evidence" value="ECO:0007669"/>
    <property type="project" value="InterPro"/>
</dbReference>
<keyword evidence="5" id="KW-0479">Metal-binding</keyword>
<evidence type="ECO:0000256" key="5">
    <source>
        <dbReference type="ARBA" id="ARBA00022723"/>
    </source>
</evidence>
<dbReference type="GO" id="GO:0003676">
    <property type="term" value="F:nucleic acid binding"/>
    <property type="evidence" value="ECO:0007669"/>
    <property type="project" value="InterPro"/>
</dbReference>